<dbReference type="InterPro" id="IPR023997">
    <property type="entry name" value="TonB-dep_OMP_SusC/RagA_CS"/>
</dbReference>
<dbReference type="InterPro" id="IPR037066">
    <property type="entry name" value="Plug_dom_sf"/>
</dbReference>
<keyword evidence="4 10" id="KW-0812">Transmembrane</keyword>
<reference evidence="15 16" key="1">
    <citation type="submission" date="2024-04" db="EMBL/GenBank/DDBJ databases">
        <title>Flavobacterium sp. DGU38 16S ribosomal RNA gene Genome sequencing and assembly.</title>
        <authorList>
            <person name="Park S."/>
        </authorList>
    </citation>
    <scope>NUCLEOTIDE SEQUENCE [LARGE SCALE GENOMIC DNA]</scope>
    <source>
        <strain evidence="15 16">DGU38</strain>
    </source>
</reference>
<dbReference type="NCBIfam" id="TIGR04056">
    <property type="entry name" value="OMP_RagA_SusC"/>
    <property type="match status" value="1"/>
</dbReference>
<sequence length="1036" mass="112875">MNQNVLKLLFLFFLFGFQTLQAQTSAVTGTITDAAGMPIPGANVVVKGTKNSTSSDFDGKYSITVPNQSAILVFTYVGNTTKEIPVAGLTTINVTLGANNQQLSEVVVTALGIKREKKSLSYSAQTVSTQELSQARSLNVANSLSGKVAGLNFSTTGTGVGGSSRITLRGNRSLTGNNQPLFVIDGIPMDNTVTSPATDIGGTTSFDGISNINPEDIESMTVLKGPSAAALYGSRASNGVIVITTKKGSKNGKANISVSSNFMASSAYNLLNQQDVYGQGNGGIYNAASITSWGPKMEGQQVAAWQLVDNPNYAGPATYAFTPQPNNATDFFRTGYSLSNNLTASMGNDKTQGYFSYTSTDAKGIVMGNDLKRHNFNLRLTSNLTDKFKLDTKVNYITQKIENAVGAGEGSIGEALYTMPRNLPYDQYKDFEYIDDAGQIRYNYINGDNNLSTLGANPFWLAKRNLRVDERNRIIAFTSLTYDLTKDLSLMVRTGIDQATNKAKVSRYASVAILNQDYGSYSESISDNTELNSDFLLSYKKQFGDFKLNVNAGGNALVQKREGLSSGGTLSKRNFFALTNLQSTTVTPDYSKKKINSLYGSSQLSYKDYLYLDLTARNDWSSALPADNRSFFYPSVGLTGIITDMADIKSDVLSFLKVRGSYAQVGNDTNPYLLANQLSYYGFNGGVVQSSTLLNNPNLKPEISSSMEFGLNSRFFNNKIGVDFTWFQTNTKDQIFTINVPESSGYAKQVINGGEIQNKGFEVVLNANIVEGNKFSWDATANFATYRTKVLSIVEGRDEINIATGYERLAQTIVKKGGDYGDLYIRGFQRNTDGQIIVDATTGLPLFTSGFDVLAGNFNPDWTAGLQNKFKYKDFTLSFLVDFRIGGNVISYSQARMAGAGVSDMTLNGRDGFVVDGVVDNGNGTYSPNTTSITSENYWSQVASRDPRSAEDFVYDATNIRLREVVLGYSLPSKLLRNSPFTGIDLSIVGRNLFFFVNKAKYFDPEQGVSVGNLQGIESYNIPTTRDFGFNAKFNF</sequence>
<dbReference type="InterPro" id="IPR000531">
    <property type="entry name" value="Beta-barrel_TonB"/>
</dbReference>
<name>A0ABU9INH5_9FLAO</name>
<dbReference type="SUPFAM" id="SSF49464">
    <property type="entry name" value="Carboxypeptidase regulatory domain-like"/>
    <property type="match status" value="1"/>
</dbReference>
<keyword evidence="3 10" id="KW-1134">Transmembrane beta strand</keyword>
<keyword evidence="9 10" id="KW-0998">Cell outer membrane</keyword>
<dbReference type="PANTHER" id="PTHR30069:SF29">
    <property type="entry name" value="HEMOGLOBIN AND HEMOGLOBIN-HAPTOGLOBIN-BINDING PROTEIN 1-RELATED"/>
    <property type="match status" value="1"/>
</dbReference>
<feature type="chain" id="PRO_5046474025" evidence="12">
    <location>
        <begin position="23"/>
        <end position="1036"/>
    </location>
</feature>
<comment type="similarity">
    <text evidence="10 11">Belongs to the TonB-dependent receptor family.</text>
</comment>
<dbReference type="RefSeq" id="WP_341691075.1">
    <property type="nucleotide sequence ID" value="NZ_JBBYHS010000006.1"/>
</dbReference>
<accession>A0ABU9INH5</accession>
<dbReference type="PANTHER" id="PTHR30069">
    <property type="entry name" value="TONB-DEPENDENT OUTER MEMBRANE RECEPTOR"/>
    <property type="match status" value="1"/>
</dbReference>
<dbReference type="Gene3D" id="2.60.40.1120">
    <property type="entry name" value="Carboxypeptidase-like, regulatory domain"/>
    <property type="match status" value="1"/>
</dbReference>
<dbReference type="NCBIfam" id="TIGR04057">
    <property type="entry name" value="SusC_RagA_signa"/>
    <property type="match status" value="1"/>
</dbReference>
<evidence type="ECO:0000256" key="9">
    <source>
        <dbReference type="ARBA" id="ARBA00023237"/>
    </source>
</evidence>
<keyword evidence="2 10" id="KW-0813">Transport</keyword>
<keyword evidence="7 10" id="KW-0472">Membrane</keyword>
<evidence type="ECO:0000256" key="8">
    <source>
        <dbReference type="ARBA" id="ARBA00023170"/>
    </source>
</evidence>
<protein>
    <submittedName>
        <fullName evidence="15">SusC/RagA family TonB-linked outer membrane protein</fullName>
    </submittedName>
</protein>
<evidence type="ECO:0000259" key="13">
    <source>
        <dbReference type="Pfam" id="PF00593"/>
    </source>
</evidence>
<feature type="domain" description="TonB-dependent receptor plug" evidence="14">
    <location>
        <begin position="117"/>
        <end position="240"/>
    </location>
</feature>
<dbReference type="EMBL" id="JBBYHS010000006">
    <property type="protein sequence ID" value="MEL1253569.1"/>
    <property type="molecule type" value="Genomic_DNA"/>
</dbReference>
<organism evidence="15 16">
    <name type="scientific">Flavobacterium calami</name>
    <dbReference type="NCBI Taxonomy" id="3139144"/>
    <lineage>
        <taxon>Bacteria</taxon>
        <taxon>Pseudomonadati</taxon>
        <taxon>Bacteroidota</taxon>
        <taxon>Flavobacteriia</taxon>
        <taxon>Flavobacteriales</taxon>
        <taxon>Flavobacteriaceae</taxon>
        <taxon>Flavobacterium</taxon>
    </lineage>
</organism>
<dbReference type="PROSITE" id="PS52016">
    <property type="entry name" value="TONB_DEPENDENT_REC_3"/>
    <property type="match status" value="1"/>
</dbReference>
<evidence type="ECO:0000256" key="7">
    <source>
        <dbReference type="ARBA" id="ARBA00023136"/>
    </source>
</evidence>
<keyword evidence="16" id="KW-1185">Reference proteome</keyword>
<keyword evidence="5 12" id="KW-0732">Signal</keyword>
<evidence type="ECO:0000259" key="14">
    <source>
        <dbReference type="Pfam" id="PF07715"/>
    </source>
</evidence>
<evidence type="ECO:0000256" key="6">
    <source>
        <dbReference type="ARBA" id="ARBA00023077"/>
    </source>
</evidence>
<evidence type="ECO:0000256" key="2">
    <source>
        <dbReference type="ARBA" id="ARBA00022448"/>
    </source>
</evidence>
<evidence type="ECO:0000256" key="10">
    <source>
        <dbReference type="PROSITE-ProRule" id="PRU01360"/>
    </source>
</evidence>
<keyword evidence="6 11" id="KW-0798">TonB box</keyword>
<evidence type="ECO:0000313" key="15">
    <source>
        <dbReference type="EMBL" id="MEL1253569.1"/>
    </source>
</evidence>
<dbReference type="InterPro" id="IPR008969">
    <property type="entry name" value="CarboxyPept-like_regulatory"/>
</dbReference>
<dbReference type="SUPFAM" id="SSF56935">
    <property type="entry name" value="Porins"/>
    <property type="match status" value="1"/>
</dbReference>
<evidence type="ECO:0000256" key="11">
    <source>
        <dbReference type="RuleBase" id="RU003357"/>
    </source>
</evidence>
<dbReference type="Pfam" id="PF07715">
    <property type="entry name" value="Plug"/>
    <property type="match status" value="1"/>
</dbReference>
<dbReference type="InterPro" id="IPR039426">
    <property type="entry name" value="TonB-dep_rcpt-like"/>
</dbReference>
<evidence type="ECO:0000256" key="3">
    <source>
        <dbReference type="ARBA" id="ARBA00022452"/>
    </source>
</evidence>
<comment type="caution">
    <text evidence="15">The sequence shown here is derived from an EMBL/GenBank/DDBJ whole genome shotgun (WGS) entry which is preliminary data.</text>
</comment>
<dbReference type="InterPro" id="IPR023996">
    <property type="entry name" value="TonB-dep_OMP_SusC/RagA"/>
</dbReference>
<evidence type="ECO:0000256" key="12">
    <source>
        <dbReference type="SAM" id="SignalP"/>
    </source>
</evidence>
<evidence type="ECO:0000256" key="4">
    <source>
        <dbReference type="ARBA" id="ARBA00022692"/>
    </source>
</evidence>
<dbReference type="Gene3D" id="2.170.130.10">
    <property type="entry name" value="TonB-dependent receptor, plug domain"/>
    <property type="match status" value="1"/>
</dbReference>
<dbReference type="Pfam" id="PF00593">
    <property type="entry name" value="TonB_dep_Rec_b-barrel"/>
    <property type="match status" value="1"/>
</dbReference>
<comment type="subcellular location">
    <subcellularLocation>
        <location evidence="1 10">Cell outer membrane</location>
        <topology evidence="1 10">Multi-pass membrane protein</topology>
    </subcellularLocation>
</comment>
<dbReference type="Proteomes" id="UP001485226">
    <property type="component" value="Unassembled WGS sequence"/>
</dbReference>
<gene>
    <name evidence="15" type="ORF">AAEO57_07280</name>
</gene>
<dbReference type="Gene3D" id="2.40.170.20">
    <property type="entry name" value="TonB-dependent receptor, beta-barrel domain"/>
    <property type="match status" value="1"/>
</dbReference>
<dbReference type="InterPro" id="IPR012910">
    <property type="entry name" value="Plug_dom"/>
</dbReference>
<keyword evidence="8" id="KW-0675">Receptor</keyword>
<dbReference type="Pfam" id="PF13715">
    <property type="entry name" value="CarbopepD_reg_2"/>
    <property type="match status" value="1"/>
</dbReference>
<feature type="signal peptide" evidence="12">
    <location>
        <begin position="1"/>
        <end position="22"/>
    </location>
</feature>
<proteinExistence type="inferred from homology"/>
<evidence type="ECO:0000256" key="1">
    <source>
        <dbReference type="ARBA" id="ARBA00004571"/>
    </source>
</evidence>
<evidence type="ECO:0000313" key="16">
    <source>
        <dbReference type="Proteomes" id="UP001485226"/>
    </source>
</evidence>
<feature type="domain" description="TonB-dependent receptor-like beta-barrel" evidence="13">
    <location>
        <begin position="430"/>
        <end position="876"/>
    </location>
</feature>
<dbReference type="InterPro" id="IPR036942">
    <property type="entry name" value="Beta-barrel_TonB_sf"/>
</dbReference>
<evidence type="ECO:0000256" key="5">
    <source>
        <dbReference type="ARBA" id="ARBA00022729"/>
    </source>
</evidence>